<dbReference type="InterPro" id="IPR015919">
    <property type="entry name" value="Cadherin-like_sf"/>
</dbReference>
<evidence type="ECO:0000313" key="15">
    <source>
        <dbReference type="Proteomes" id="UP000299084"/>
    </source>
</evidence>
<keyword evidence="6 12" id="KW-0106">Calcium</keyword>
<keyword evidence="15" id="KW-1185">Reference proteome</keyword>
<dbReference type="GO" id="GO:0030154">
    <property type="term" value="P:cell differentiation"/>
    <property type="evidence" value="ECO:0007669"/>
    <property type="project" value="UniProtKB-ARBA"/>
</dbReference>
<comment type="subcellular location">
    <subcellularLocation>
        <location evidence="1">Membrane</location>
        <topology evidence="1">Single-pass type I membrane protein</topology>
    </subcellularLocation>
</comment>
<dbReference type="PROSITE" id="PS50268">
    <property type="entry name" value="CADHERIN_2"/>
    <property type="match status" value="5"/>
</dbReference>
<evidence type="ECO:0000256" key="11">
    <source>
        <dbReference type="ARBA" id="ARBA00023180"/>
    </source>
</evidence>
<evidence type="ECO:0000313" key="14">
    <source>
        <dbReference type="EMBL" id="KAB1282851.1"/>
    </source>
</evidence>
<keyword evidence="10" id="KW-1015">Disulfide bond</keyword>
<dbReference type="FunFam" id="2.60.40.60:FF:000101">
    <property type="entry name" value="FAT atypical cadherin 4"/>
    <property type="match status" value="1"/>
</dbReference>
<keyword evidence="7" id="KW-0130">Cell adhesion</keyword>
<dbReference type="FunFam" id="2.60.40.60:FF:000118">
    <property type="entry name" value="protocadherin Fat 4"/>
    <property type="match status" value="1"/>
</dbReference>
<dbReference type="InterPro" id="IPR050971">
    <property type="entry name" value="Cadherin-domain_protein"/>
</dbReference>
<evidence type="ECO:0000256" key="1">
    <source>
        <dbReference type="ARBA" id="ARBA00004479"/>
    </source>
</evidence>
<dbReference type="PANTHER" id="PTHR24025">
    <property type="entry name" value="DESMOGLEIN FAMILY MEMBER"/>
    <property type="match status" value="1"/>
</dbReference>
<dbReference type="AlphaFoldDB" id="A0A5N4EH88"/>
<keyword evidence="3" id="KW-0812">Transmembrane</keyword>
<dbReference type="FunFam" id="2.60.40.60:FF:000010">
    <property type="entry name" value="Cadherin EGF LAG seven-pass G-type receptor 3"/>
    <property type="match status" value="1"/>
</dbReference>
<dbReference type="GO" id="GO:0007156">
    <property type="term" value="P:homophilic cell adhesion via plasma membrane adhesion molecules"/>
    <property type="evidence" value="ECO:0007669"/>
    <property type="project" value="InterPro"/>
</dbReference>
<protein>
    <submittedName>
        <fullName evidence="14">Protocadherin Fat 4</fullName>
    </submittedName>
</protein>
<evidence type="ECO:0000256" key="7">
    <source>
        <dbReference type="ARBA" id="ARBA00022889"/>
    </source>
</evidence>
<dbReference type="GO" id="GO:0005509">
    <property type="term" value="F:calcium ion binding"/>
    <property type="evidence" value="ECO:0007669"/>
    <property type="project" value="UniProtKB-UniRule"/>
</dbReference>
<feature type="domain" description="Cadherin" evidence="13">
    <location>
        <begin position="491"/>
        <end position="570"/>
    </location>
</feature>
<evidence type="ECO:0000256" key="2">
    <source>
        <dbReference type="ARBA" id="ARBA00022536"/>
    </source>
</evidence>
<dbReference type="FunFam" id="2.60.40.60:FF:000024">
    <property type="entry name" value="FAT atypical cadherin 3"/>
    <property type="match status" value="1"/>
</dbReference>
<name>A0A5N4EH88_CAMDR</name>
<dbReference type="CDD" id="cd11304">
    <property type="entry name" value="Cadherin_repeat"/>
    <property type="match status" value="5"/>
</dbReference>
<feature type="domain" description="Cadherin" evidence="13">
    <location>
        <begin position="25"/>
        <end position="125"/>
    </location>
</feature>
<evidence type="ECO:0000256" key="10">
    <source>
        <dbReference type="ARBA" id="ARBA00023157"/>
    </source>
</evidence>
<evidence type="ECO:0000256" key="8">
    <source>
        <dbReference type="ARBA" id="ARBA00022989"/>
    </source>
</evidence>
<dbReference type="PRINTS" id="PR00205">
    <property type="entry name" value="CADHERIN"/>
</dbReference>
<comment type="caution">
    <text evidence="14">The sequence shown here is derived from an EMBL/GenBank/DDBJ whole genome shotgun (WGS) entry which is preliminary data.</text>
</comment>
<dbReference type="GO" id="GO:0005911">
    <property type="term" value="C:cell-cell junction"/>
    <property type="evidence" value="ECO:0007669"/>
    <property type="project" value="TreeGrafter"/>
</dbReference>
<evidence type="ECO:0000256" key="6">
    <source>
        <dbReference type="ARBA" id="ARBA00022837"/>
    </source>
</evidence>
<dbReference type="FunFam" id="2.60.40.60:FF:000115">
    <property type="entry name" value="FAT atypical cadherin 4"/>
    <property type="match status" value="1"/>
</dbReference>
<dbReference type="SMART" id="SM00112">
    <property type="entry name" value="CA"/>
    <property type="match status" value="5"/>
</dbReference>
<dbReference type="Gene3D" id="2.60.40.60">
    <property type="entry name" value="Cadherins"/>
    <property type="match status" value="6"/>
</dbReference>
<evidence type="ECO:0000256" key="5">
    <source>
        <dbReference type="ARBA" id="ARBA00022737"/>
    </source>
</evidence>
<dbReference type="Proteomes" id="UP000299084">
    <property type="component" value="Unassembled WGS sequence"/>
</dbReference>
<keyword evidence="11" id="KW-0325">Glycoprotein</keyword>
<dbReference type="EMBL" id="JWIN03000002">
    <property type="protein sequence ID" value="KAB1282851.1"/>
    <property type="molecule type" value="Genomic_DNA"/>
</dbReference>
<dbReference type="PANTHER" id="PTHR24025:SF23">
    <property type="entry name" value="NEURAL-CADHERIN"/>
    <property type="match status" value="1"/>
</dbReference>
<dbReference type="InterPro" id="IPR002126">
    <property type="entry name" value="Cadherin-like_dom"/>
</dbReference>
<feature type="domain" description="Cadherin" evidence="13">
    <location>
        <begin position="282"/>
        <end position="385"/>
    </location>
</feature>
<dbReference type="InterPro" id="IPR020894">
    <property type="entry name" value="Cadherin_CS"/>
</dbReference>
<sequence>MHCFFLSLQVEITLQDINDNPPVFPTDTLDLTVEENIGDGSKIMQLTAMDADEGANALVTYTIISGADDSFRIDPESGDLIATKRLDRERRSKYSLLVRADDGLQSSDMRINITVSDVNDHTPRFSRPVYSFDIPEDTTPGSLVAAILATDDDSGVNGEITYIVNEDDEDGIFFLNPVTGVFNLTRMLDYEAQQYYILTVRAEDGINSHLAYSIASGDSLGQFTVDKNGVLKVLKALDRESQSFYNLVVQVHDLPQPPASRFTSTAQVSIILLDVNDNPPTFLSPKLTYIPENTPIDTVVFKAQATDPDSGPNSYIEYTLLNPLGNKFSIGTIDGEVRLTGELDREEVSNYTLTVVATDKGQPSLSSSTEVVVMVLDINDNNPVFAQAMYKVEINENTLTGTDITQVLAADRDEGTNGQVRYGIIGGNANQEFRIDSVTGAITVAKPLDREKTPNYLLTVQATDRGSTPRTDTSTVSIVLLDSNDFVPVFELSPYSVNVPENLGALPRTILQVVARDDDQGSNSKLSYVLFGGNEDNAFTLSASGELQVTQSLDRETKEHFVLLITATDSVALKWMGVPEATGVEVFN</sequence>
<evidence type="ECO:0000256" key="12">
    <source>
        <dbReference type="PROSITE-ProRule" id="PRU00043"/>
    </source>
</evidence>
<dbReference type="Pfam" id="PF00028">
    <property type="entry name" value="Cadherin"/>
    <property type="match status" value="5"/>
</dbReference>
<evidence type="ECO:0000259" key="13">
    <source>
        <dbReference type="PROSITE" id="PS50268"/>
    </source>
</evidence>
<keyword evidence="8" id="KW-1133">Transmembrane helix</keyword>
<proteinExistence type="predicted"/>
<evidence type="ECO:0000256" key="9">
    <source>
        <dbReference type="ARBA" id="ARBA00023136"/>
    </source>
</evidence>
<dbReference type="GO" id="GO:0060429">
    <property type="term" value="P:epithelium development"/>
    <property type="evidence" value="ECO:0007669"/>
    <property type="project" value="UniProtKB-ARBA"/>
</dbReference>
<keyword evidence="2" id="KW-0245">EGF-like domain</keyword>
<dbReference type="SUPFAM" id="SSF49313">
    <property type="entry name" value="Cadherin-like"/>
    <property type="match status" value="6"/>
</dbReference>
<reference evidence="14 15" key="1">
    <citation type="journal article" date="2019" name="Mol. Ecol. Resour.">
        <title>Improving Illumina assemblies with Hi-C and long reads: an example with the North African dromedary.</title>
        <authorList>
            <person name="Elbers J.P."/>
            <person name="Rogers M.F."/>
            <person name="Perelman P.L."/>
            <person name="Proskuryakova A.A."/>
            <person name="Serdyukova N.A."/>
            <person name="Johnson W.E."/>
            <person name="Horin P."/>
            <person name="Corander J."/>
            <person name="Murphy D."/>
            <person name="Burger P.A."/>
        </authorList>
    </citation>
    <scope>NUCLEOTIDE SEQUENCE [LARGE SCALE GENOMIC DNA]</scope>
    <source>
        <strain evidence="14">Drom800</strain>
        <tissue evidence="14">Blood</tissue>
    </source>
</reference>
<evidence type="ECO:0000256" key="3">
    <source>
        <dbReference type="ARBA" id="ARBA00022692"/>
    </source>
</evidence>
<keyword evidence="5" id="KW-0677">Repeat</keyword>
<dbReference type="PROSITE" id="PS00232">
    <property type="entry name" value="CADHERIN_1"/>
    <property type="match status" value="3"/>
</dbReference>
<keyword evidence="4" id="KW-0732">Signal</keyword>
<keyword evidence="9" id="KW-0472">Membrane</keyword>
<evidence type="ECO:0000256" key="4">
    <source>
        <dbReference type="ARBA" id="ARBA00022729"/>
    </source>
</evidence>
<gene>
    <name evidence="14" type="ORF">Cadr_000001544</name>
</gene>
<accession>A0A5N4EH88</accession>
<dbReference type="GO" id="GO:0005886">
    <property type="term" value="C:plasma membrane"/>
    <property type="evidence" value="ECO:0007669"/>
    <property type="project" value="InterPro"/>
</dbReference>
<feature type="domain" description="Cadherin" evidence="13">
    <location>
        <begin position="126"/>
        <end position="282"/>
    </location>
</feature>
<feature type="domain" description="Cadherin" evidence="13">
    <location>
        <begin position="386"/>
        <end position="490"/>
    </location>
</feature>
<organism evidence="14 15">
    <name type="scientific">Camelus dromedarius</name>
    <name type="common">Dromedary</name>
    <name type="synonym">Arabian camel</name>
    <dbReference type="NCBI Taxonomy" id="9838"/>
    <lineage>
        <taxon>Eukaryota</taxon>
        <taxon>Metazoa</taxon>
        <taxon>Chordata</taxon>
        <taxon>Craniata</taxon>
        <taxon>Vertebrata</taxon>
        <taxon>Euteleostomi</taxon>
        <taxon>Mammalia</taxon>
        <taxon>Eutheria</taxon>
        <taxon>Laurasiatheria</taxon>
        <taxon>Artiodactyla</taxon>
        <taxon>Tylopoda</taxon>
        <taxon>Camelidae</taxon>
        <taxon>Camelus</taxon>
    </lineage>
</organism>